<sequence length="246" mass="27868">MISLIDFTHSFPLIEALSSQTKMSRGSPGENLIGVLDGKYSMAMVSLVSYLENKDDLYLVKGANIHTKAQTLSTLLVSREKDLNNQMGIAVTAHTRTTELYMDLVLSRMGISPKKIYSKSTEASELLEEAEYALVIGDEALRYFQGNGKIILDIGYEVSHFFKLEPLYAVTVARKDSVDMEEARILEESLKLSGNFILESIEKGSVERGISRDILEYYYKLISYGYSMQQDRTLDFVRYMLEPIKH</sequence>
<dbReference type="GeneID" id="95968095"/>
<evidence type="ECO:0000313" key="3">
    <source>
        <dbReference type="EMBL" id="WYY00774.1"/>
    </source>
</evidence>
<dbReference type="SUPFAM" id="SSF53850">
    <property type="entry name" value="Periplasmic binding protein-like II"/>
    <property type="match status" value="1"/>
</dbReference>
<dbReference type="PANTHER" id="PTHR37690:SF1">
    <property type="entry name" value="CHORISMATE DEHYDRATASE"/>
    <property type="match status" value="1"/>
</dbReference>
<evidence type="ECO:0000313" key="4">
    <source>
        <dbReference type="Proteomes" id="UP001451606"/>
    </source>
</evidence>
<accession>A0AAX4NH86</accession>
<organism evidence="3 4">
    <name type="scientific">Oxyplasma meridianum</name>
    <dbReference type="NCBI Taxonomy" id="3073602"/>
    <lineage>
        <taxon>Archaea</taxon>
        <taxon>Methanobacteriati</taxon>
        <taxon>Thermoplasmatota</taxon>
        <taxon>Thermoplasmata</taxon>
        <taxon>Thermoplasmatales</taxon>
        <taxon>Thermoplasmataceae</taxon>
        <taxon>Oxyplasma</taxon>
    </lineage>
</organism>
<gene>
    <name evidence="3" type="ORF">OXIME_001358</name>
</gene>
<dbReference type="InterPro" id="IPR003773">
    <property type="entry name" value="Menaquinone_biosynth"/>
</dbReference>
<proteinExistence type="predicted"/>
<dbReference type="EMBL" id="CP133772">
    <property type="protein sequence ID" value="WYY00774.1"/>
    <property type="molecule type" value="Genomic_DNA"/>
</dbReference>
<evidence type="ECO:0000256" key="1">
    <source>
        <dbReference type="ARBA" id="ARBA00022428"/>
    </source>
</evidence>
<dbReference type="Pfam" id="PF02621">
    <property type="entry name" value="VitK2_biosynth"/>
    <property type="match status" value="1"/>
</dbReference>
<dbReference type="InterPro" id="IPR030868">
    <property type="entry name" value="MqnA"/>
</dbReference>
<keyword evidence="2" id="KW-0456">Lyase</keyword>
<dbReference type="GO" id="GO:0009234">
    <property type="term" value="P:menaquinone biosynthetic process"/>
    <property type="evidence" value="ECO:0007669"/>
    <property type="project" value="UniProtKB-KW"/>
</dbReference>
<dbReference type="Gene3D" id="3.40.190.10">
    <property type="entry name" value="Periplasmic binding protein-like II"/>
    <property type="match status" value="2"/>
</dbReference>
<name>A0AAX4NH86_9ARCH</name>
<keyword evidence="4" id="KW-1185">Reference proteome</keyword>
<keyword evidence="1" id="KW-0474">Menaquinone biosynthesis</keyword>
<evidence type="ECO:0000256" key="2">
    <source>
        <dbReference type="ARBA" id="ARBA00023239"/>
    </source>
</evidence>
<dbReference type="GO" id="GO:0016829">
    <property type="term" value="F:lyase activity"/>
    <property type="evidence" value="ECO:0007669"/>
    <property type="project" value="UniProtKB-KW"/>
</dbReference>
<reference evidence="3 4" key="1">
    <citation type="submission" date="2023-09" db="EMBL/GenBank/DDBJ databases">
        <authorList>
            <person name="Golyshina O.V."/>
            <person name="Lunev E.A."/>
            <person name="Bargiela R."/>
            <person name="Gaines M.C."/>
            <person name="Daum B."/>
            <person name="Bale N.J."/>
            <person name="Koenen M."/>
            <person name="Sinninghe Damst J.S."/>
            <person name="Yakimov M."/>
            <person name="Golyshin P.N."/>
        </authorList>
    </citation>
    <scope>NUCLEOTIDE SEQUENCE [LARGE SCALE GENOMIC DNA]</scope>
    <source>
        <strain evidence="3 4">M1</strain>
    </source>
</reference>
<dbReference type="AlphaFoldDB" id="A0AAX4NH86"/>
<dbReference type="Proteomes" id="UP001451606">
    <property type="component" value="Chromosome"/>
</dbReference>
<dbReference type="PANTHER" id="PTHR37690">
    <property type="entry name" value="CHORISMATE DEHYDRATASE"/>
    <property type="match status" value="1"/>
</dbReference>
<protein>
    <submittedName>
        <fullName evidence="3">ABC transporter substrate-binding protein</fullName>
    </submittedName>
</protein>
<dbReference type="RefSeq" id="WP_393971103.1">
    <property type="nucleotide sequence ID" value="NZ_CP133772.1"/>
</dbReference>
<dbReference type="KEGG" id="omr:OXIME_001358"/>